<proteinExistence type="predicted"/>
<protein>
    <submittedName>
        <fullName evidence="1">DUF3466 family protein</fullName>
    </submittedName>
</protein>
<accession>A0A426VEQ4</accession>
<name>A0A426VEQ4_9BURK</name>
<dbReference type="Proteomes" id="UP000269265">
    <property type="component" value="Unassembled WGS sequence"/>
</dbReference>
<organism evidence="1 2">
    <name type="scientific">Aquabacterium soli</name>
    <dbReference type="NCBI Taxonomy" id="2493092"/>
    <lineage>
        <taxon>Bacteria</taxon>
        <taxon>Pseudomonadati</taxon>
        <taxon>Pseudomonadota</taxon>
        <taxon>Betaproteobacteria</taxon>
        <taxon>Burkholderiales</taxon>
        <taxon>Aquabacterium</taxon>
    </lineage>
</organism>
<keyword evidence="2" id="KW-1185">Reference proteome</keyword>
<comment type="caution">
    <text evidence="1">The sequence shown here is derived from an EMBL/GenBank/DDBJ whole genome shotgun (WGS) entry which is preliminary data.</text>
</comment>
<gene>
    <name evidence="1" type="ORF">EIP75_07180</name>
</gene>
<dbReference type="AlphaFoldDB" id="A0A426VEQ4"/>
<sequence length="409" mass="41615">MAPSCWGVMRAGPGPYSPRTSPTGRITTPRGTPMTISRLTRSAMAGVLMLSLAHAQATSYTVTALGTLGGDYSAAASINDHGVITGQSSLAGNVQHRAFIYQNGTMTDLGLPGDNSRGNAINNLNQIVGTTFVPGGSPFQPRGFLYSQGTVTDLGTLGGASTYANGINHAAQVVGTSDPGDAVGTAFIYQHGSMVAIPAGNGSTSSEASAINDHGAVTGRGSTETSLTPFVYDNGILTILRDAQGQVPLGAGADINNAGVVTGSARFAGSTRTSAFLYENGVVRSIGSLGGNWSSGASLNERGEVVGASTLADGSIHNAFFYSHATGMLNLNDLIDAGSGWVLSDATSINEAGQIVGSGLYNGVQRAYLLSPVPEPASLALACVGAWMAWTRARRAKGPIAEPLCPSSQ</sequence>
<dbReference type="NCBIfam" id="TIGR02913">
    <property type="entry name" value="HAF_rpt"/>
    <property type="match status" value="3"/>
</dbReference>
<dbReference type="EMBL" id="RSED01000004">
    <property type="protein sequence ID" value="RRS05319.1"/>
    <property type="molecule type" value="Genomic_DNA"/>
</dbReference>
<evidence type="ECO:0000313" key="2">
    <source>
        <dbReference type="Proteomes" id="UP000269265"/>
    </source>
</evidence>
<reference evidence="1 2" key="1">
    <citation type="submission" date="2018-12" db="EMBL/GenBank/DDBJ databases">
        <title>The whole draft genome of Aquabacterium sp. SJQ9.</title>
        <authorList>
            <person name="Sun L."/>
            <person name="Gao X."/>
            <person name="Chen W."/>
            <person name="Huang K."/>
        </authorList>
    </citation>
    <scope>NUCLEOTIDE SEQUENCE [LARGE SCALE GENOMIC DNA]</scope>
    <source>
        <strain evidence="1 2">SJQ9</strain>
    </source>
</reference>
<evidence type="ECO:0000313" key="1">
    <source>
        <dbReference type="EMBL" id="RRS05319.1"/>
    </source>
</evidence>
<dbReference type="InterPro" id="IPR014262">
    <property type="entry name" value="HAF_rpt"/>
</dbReference>